<dbReference type="RefSeq" id="WP_242977453.1">
    <property type="nucleotide sequence ID" value="NZ_JALCPJ010000001.1"/>
</dbReference>
<evidence type="ECO:0000259" key="9">
    <source>
        <dbReference type="Pfam" id="PF00482"/>
    </source>
</evidence>
<comment type="caution">
    <text evidence="10">The sequence shown here is derived from an EMBL/GenBank/DDBJ whole genome shotgun (WGS) entry which is preliminary data.</text>
</comment>
<reference evidence="10 11" key="1">
    <citation type="submission" date="2018-03" db="EMBL/GenBank/DDBJ databases">
        <title>Genome sequence of Clostridium luticellarii DSM 29923.</title>
        <authorList>
            <person name="Poehlein A."/>
            <person name="Daniel R."/>
        </authorList>
    </citation>
    <scope>NUCLEOTIDE SEQUENCE [LARGE SCALE GENOMIC DNA]</scope>
    <source>
        <strain evidence="10 11">DSM 29923</strain>
    </source>
</reference>
<comment type="similarity">
    <text evidence="2">Belongs to the GSP F family.</text>
</comment>
<dbReference type="Pfam" id="PF00482">
    <property type="entry name" value="T2SSF"/>
    <property type="match status" value="2"/>
</dbReference>
<dbReference type="InterPro" id="IPR003004">
    <property type="entry name" value="GspF/PilC"/>
</dbReference>
<dbReference type="PANTHER" id="PTHR30012:SF0">
    <property type="entry name" value="TYPE II SECRETION SYSTEM PROTEIN F-RELATED"/>
    <property type="match status" value="1"/>
</dbReference>
<dbReference type="PANTHER" id="PTHR30012">
    <property type="entry name" value="GENERAL SECRETION PATHWAY PROTEIN"/>
    <property type="match status" value="1"/>
</dbReference>
<keyword evidence="3" id="KW-1003">Cell membrane</keyword>
<evidence type="ECO:0000256" key="4">
    <source>
        <dbReference type="ARBA" id="ARBA00022519"/>
    </source>
</evidence>
<evidence type="ECO:0000256" key="8">
    <source>
        <dbReference type="SAM" id="Phobius"/>
    </source>
</evidence>
<dbReference type="AlphaFoldDB" id="A0A2T0BRR2"/>
<feature type="domain" description="Type II secretion system protein GspF" evidence="9">
    <location>
        <begin position="72"/>
        <end position="194"/>
    </location>
</feature>
<feature type="transmembrane region" description="Helical" evidence="8">
    <location>
        <begin position="377"/>
        <end position="401"/>
    </location>
</feature>
<evidence type="ECO:0000256" key="5">
    <source>
        <dbReference type="ARBA" id="ARBA00022692"/>
    </source>
</evidence>
<protein>
    <submittedName>
        <fullName evidence="10">Type II secretion system protein F</fullName>
    </submittedName>
</protein>
<evidence type="ECO:0000313" key="10">
    <source>
        <dbReference type="EMBL" id="PRR86563.1"/>
    </source>
</evidence>
<feature type="transmembrane region" description="Helical" evidence="8">
    <location>
        <begin position="171"/>
        <end position="193"/>
    </location>
</feature>
<evidence type="ECO:0000256" key="7">
    <source>
        <dbReference type="ARBA" id="ARBA00023136"/>
    </source>
</evidence>
<dbReference type="Proteomes" id="UP000237798">
    <property type="component" value="Unassembled WGS sequence"/>
</dbReference>
<evidence type="ECO:0000256" key="6">
    <source>
        <dbReference type="ARBA" id="ARBA00022989"/>
    </source>
</evidence>
<evidence type="ECO:0000256" key="3">
    <source>
        <dbReference type="ARBA" id="ARBA00022475"/>
    </source>
</evidence>
<name>A0A2T0BRR2_9CLOT</name>
<keyword evidence="11" id="KW-1185">Reference proteome</keyword>
<keyword evidence="7 8" id="KW-0472">Membrane</keyword>
<evidence type="ECO:0000313" key="11">
    <source>
        <dbReference type="Proteomes" id="UP000237798"/>
    </source>
</evidence>
<keyword evidence="6 8" id="KW-1133">Transmembrane helix</keyword>
<keyword evidence="4" id="KW-0997">Cell inner membrane</keyword>
<evidence type="ECO:0000256" key="1">
    <source>
        <dbReference type="ARBA" id="ARBA00004429"/>
    </source>
</evidence>
<dbReference type="InterPro" id="IPR042094">
    <property type="entry name" value="T2SS_GspF_sf"/>
</dbReference>
<dbReference type="FunFam" id="1.20.81.30:FF:000001">
    <property type="entry name" value="Type II secretion system protein F"/>
    <property type="match status" value="1"/>
</dbReference>
<dbReference type="EMBL" id="PVXP01000003">
    <property type="protein sequence ID" value="PRR86563.1"/>
    <property type="molecule type" value="Genomic_DNA"/>
</dbReference>
<comment type="subcellular location">
    <subcellularLocation>
        <location evidence="1">Cell inner membrane</location>
        <topology evidence="1">Multi-pass membrane protein</topology>
    </subcellularLocation>
</comment>
<evidence type="ECO:0000256" key="2">
    <source>
        <dbReference type="ARBA" id="ARBA00005745"/>
    </source>
</evidence>
<dbReference type="Gene3D" id="1.20.81.30">
    <property type="entry name" value="Type II secretion system (T2SS), domain F"/>
    <property type="match status" value="2"/>
</dbReference>
<dbReference type="GO" id="GO:0005886">
    <property type="term" value="C:plasma membrane"/>
    <property type="evidence" value="ECO:0007669"/>
    <property type="project" value="UniProtKB-SubCell"/>
</dbReference>
<organism evidence="10 11">
    <name type="scientific">Clostridium luticellarii</name>
    <dbReference type="NCBI Taxonomy" id="1691940"/>
    <lineage>
        <taxon>Bacteria</taxon>
        <taxon>Bacillati</taxon>
        <taxon>Bacillota</taxon>
        <taxon>Clostridia</taxon>
        <taxon>Eubacteriales</taxon>
        <taxon>Clostridiaceae</taxon>
        <taxon>Clostridium</taxon>
    </lineage>
</organism>
<gene>
    <name evidence="10" type="primary">epsF</name>
    <name evidence="10" type="ORF">CLLU_03640</name>
</gene>
<keyword evidence="5 8" id="KW-0812">Transmembrane</keyword>
<sequence length="405" mass="46726">MLQIEGVICIIKYWAVDINGKKIKGTCEKHEFAQLEKSLRERRYYIYRDICIKKYSEIFLKKPNMMDISILCSQLSIMLSAGITVSRALYDLEKQCSKNSLKKAIGIIREEVTKGKDLYESMSMFKNIFPEFMIEMIKVGEEAGGLEKVFEKLSEYYEKNYKIISSIKISLVYPITVLITSIFVILFLMINIVPQFNNIIVSSGGRVPALTKLVMYSCEFLKNNFIQILAAMIFMWTIFYRFCKKHKVMRMMENIKFKIPCLNKIYSDLMIFKMCSSMSMLVKSGVNTIRALKITGRVVENEIMQEKIEESIKYVEEGESICEALEKAKINDRLFLSLISVGENTGNMDNMFLKLEQLFGNKVDRCLKKMSKVVEPAIIILLSLFVGIFIISALMPIFTIMDSTL</sequence>
<feature type="domain" description="Type II secretion system protein GspF" evidence="9">
    <location>
        <begin position="275"/>
        <end position="396"/>
    </location>
</feature>
<dbReference type="PRINTS" id="PR00812">
    <property type="entry name" value="BCTERIALGSPF"/>
</dbReference>
<accession>A0A2T0BRR2</accession>
<dbReference type="InterPro" id="IPR018076">
    <property type="entry name" value="T2SS_GspF_dom"/>
</dbReference>
<proteinExistence type="inferred from homology"/>
<feature type="transmembrane region" description="Helical" evidence="8">
    <location>
        <begin position="225"/>
        <end position="243"/>
    </location>
</feature>